<evidence type="ECO:0000256" key="2">
    <source>
        <dbReference type="ARBA" id="ARBA00022803"/>
    </source>
</evidence>
<dbReference type="GO" id="GO:0009279">
    <property type="term" value="C:cell outer membrane"/>
    <property type="evidence" value="ECO:0007669"/>
    <property type="project" value="TreeGrafter"/>
</dbReference>
<dbReference type="PANTHER" id="PTHR44858:SF1">
    <property type="entry name" value="UDP-N-ACETYLGLUCOSAMINE--PEPTIDE N-ACETYLGLUCOSAMINYLTRANSFERASE SPINDLY-RELATED"/>
    <property type="match status" value="1"/>
</dbReference>
<accession>A0A640WE48</accession>
<sequence>MSFCGFRLPYVNDCHRSLTCLAAPNRWFSGTLSVHSSSLWTDSRMKASSTVSRMVSTRAAACRKGLTWAAVIAVGFALSACAATPSDTREDRLLKLADDVDQRGDHATAAAMYERALEQGAPSAELLIRLGNARLAAGEPEAAAQAFRTALADDIDLAPALLGLGTAQLRLGEPQGALRSLSRAAPKLDNVAAWSRLGAAQALAGHPDRSVEAFARAARLEPQDLDVQANLALAESLAGDDAKAIADMRRVANSPLAEARHYRNLILVLVLGGQREEARRIEIPDLPAARRESLIASAERIAALPSAAARAQALGMARTSPARE</sequence>
<reference evidence="4 5" key="1">
    <citation type="submission" date="2019-08" db="EMBL/GenBank/DDBJ databases">
        <title>Bioinformatics analysis of the strain L3 and L5.</title>
        <authorList>
            <person name="Li X."/>
        </authorList>
    </citation>
    <scope>NUCLEOTIDE SEQUENCE [LARGE SCALE GENOMIC DNA]</scope>
    <source>
        <strain evidence="4 5">L3</strain>
    </source>
</reference>
<evidence type="ECO:0000256" key="1">
    <source>
        <dbReference type="ARBA" id="ARBA00022737"/>
    </source>
</evidence>
<comment type="caution">
    <text evidence="4">The sequence shown here is derived from an EMBL/GenBank/DDBJ whole genome shotgun (WGS) entry which is preliminary data.</text>
</comment>
<dbReference type="EMBL" id="VTPX01000005">
    <property type="protein sequence ID" value="KAA0018270.1"/>
    <property type="molecule type" value="Genomic_DNA"/>
</dbReference>
<gene>
    <name evidence="4" type="ORF">F0A16_11170</name>
</gene>
<dbReference type="InterPro" id="IPR019734">
    <property type="entry name" value="TPR_rpt"/>
</dbReference>
<dbReference type="InterPro" id="IPR050498">
    <property type="entry name" value="Ycf3"/>
</dbReference>
<keyword evidence="5" id="KW-1185">Reference proteome</keyword>
<dbReference type="SUPFAM" id="SSF48452">
    <property type="entry name" value="TPR-like"/>
    <property type="match status" value="1"/>
</dbReference>
<evidence type="ECO:0000256" key="3">
    <source>
        <dbReference type="PROSITE-ProRule" id="PRU00339"/>
    </source>
</evidence>
<dbReference type="InterPro" id="IPR011990">
    <property type="entry name" value="TPR-like_helical_dom_sf"/>
</dbReference>
<name>A0A640WE48_9GAMM</name>
<keyword evidence="1" id="KW-0677">Repeat</keyword>
<dbReference type="Gene3D" id="1.25.40.10">
    <property type="entry name" value="Tetratricopeptide repeat domain"/>
    <property type="match status" value="2"/>
</dbReference>
<evidence type="ECO:0000313" key="4">
    <source>
        <dbReference type="EMBL" id="KAA0018270.1"/>
    </source>
</evidence>
<dbReference type="Pfam" id="PF13432">
    <property type="entry name" value="TPR_16"/>
    <property type="match status" value="2"/>
</dbReference>
<keyword evidence="2 3" id="KW-0802">TPR repeat</keyword>
<proteinExistence type="predicted"/>
<dbReference type="AlphaFoldDB" id="A0A640WE48"/>
<evidence type="ECO:0000313" key="5">
    <source>
        <dbReference type="Proteomes" id="UP000466024"/>
    </source>
</evidence>
<organism evidence="4 5">
    <name type="scientific">Salinicola corii</name>
    <dbReference type="NCBI Taxonomy" id="2606937"/>
    <lineage>
        <taxon>Bacteria</taxon>
        <taxon>Pseudomonadati</taxon>
        <taxon>Pseudomonadota</taxon>
        <taxon>Gammaproteobacteria</taxon>
        <taxon>Oceanospirillales</taxon>
        <taxon>Halomonadaceae</taxon>
        <taxon>Salinicola</taxon>
    </lineage>
</organism>
<protein>
    <submittedName>
        <fullName evidence="4">Tetratricopeptide repeat protein</fullName>
    </submittedName>
</protein>
<dbReference type="GO" id="GO:0046813">
    <property type="term" value="P:receptor-mediated virion attachment to host cell"/>
    <property type="evidence" value="ECO:0007669"/>
    <property type="project" value="TreeGrafter"/>
</dbReference>
<dbReference type="Proteomes" id="UP000466024">
    <property type="component" value="Unassembled WGS sequence"/>
</dbReference>
<dbReference type="SMART" id="SM00028">
    <property type="entry name" value="TPR"/>
    <property type="match status" value="3"/>
</dbReference>
<dbReference type="PROSITE" id="PS50005">
    <property type="entry name" value="TPR"/>
    <property type="match status" value="1"/>
</dbReference>
<dbReference type="PANTHER" id="PTHR44858">
    <property type="entry name" value="TETRATRICOPEPTIDE REPEAT PROTEIN 6"/>
    <property type="match status" value="1"/>
</dbReference>
<feature type="repeat" description="TPR" evidence="3">
    <location>
        <begin position="191"/>
        <end position="224"/>
    </location>
</feature>